<evidence type="ECO:0000313" key="3">
    <source>
        <dbReference type="Proteomes" id="UP000597338"/>
    </source>
</evidence>
<dbReference type="Proteomes" id="UP000597338">
    <property type="component" value="Unassembled WGS sequence"/>
</dbReference>
<feature type="signal peptide" evidence="1">
    <location>
        <begin position="1"/>
        <end position="18"/>
    </location>
</feature>
<evidence type="ECO:0000256" key="1">
    <source>
        <dbReference type="SAM" id="SignalP"/>
    </source>
</evidence>
<dbReference type="RefSeq" id="WP_188752978.1">
    <property type="nucleotide sequence ID" value="NZ_BMIK01000017.1"/>
</dbReference>
<reference evidence="3" key="1">
    <citation type="journal article" date="2019" name="Int. J. Syst. Evol. Microbiol.">
        <title>The Global Catalogue of Microorganisms (GCM) 10K type strain sequencing project: providing services to taxonomists for standard genome sequencing and annotation.</title>
        <authorList>
            <consortium name="The Broad Institute Genomics Platform"/>
            <consortium name="The Broad Institute Genome Sequencing Center for Infectious Disease"/>
            <person name="Wu L."/>
            <person name="Ma J."/>
        </authorList>
    </citation>
    <scope>NUCLEOTIDE SEQUENCE [LARGE SCALE GENOMIC DNA]</scope>
    <source>
        <strain evidence="3">CGMCC 1.15342</strain>
    </source>
</reference>
<dbReference type="EMBL" id="BMIK01000017">
    <property type="protein sequence ID" value="GGC41661.1"/>
    <property type="molecule type" value="Genomic_DNA"/>
</dbReference>
<gene>
    <name evidence="2" type="ORF">GCM10011386_37240</name>
</gene>
<evidence type="ECO:0008006" key="4">
    <source>
        <dbReference type="Google" id="ProtNLM"/>
    </source>
</evidence>
<accession>A0ABQ1MJD9</accession>
<feature type="chain" id="PRO_5046967778" description="Lipoprotein" evidence="1">
    <location>
        <begin position="19"/>
        <end position="280"/>
    </location>
</feature>
<sequence length="280" mass="30244">MKKLINYCCLCAASLALLFSGCEPIEDRMDIGGAITAEQLDISATLLVVDGKQSNKVILDNRSPVLSSWDFGVGTSQKKTDTALLVTEGENEILFTGLNPDGTEITKTLTVNVEELTFPVPPEWGYLTGGSEKEWVWDDSQPAVWGNGGYLGSFKPEWWMLDVAAIEDQAPGEGEGAKLVFSLRGAKLSKVKAGGETTTGSFSFDMSKKTPLENGDTWAVGKLTTKGVTVLCGKSPDEGSIPVYEYDILMLDDNRMVLSYAPPGTGAWGAAYFWVFRAVN</sequence>
<keyword evidence="1" id="KW-0732">Signal</keyword>
<keyword evidence="3" id="KW-1185">Reference proteome</keyword>
<name>A0ABQ1MJD9_9SPHI</name>
<protein>
    <recommendedName>
        <fullName evidence="4">Lipoprotein</fullName>
    </recommendedName>
</protein>
<evidence type="ECO:0000313" key="2">
    <source>
        <dbReference type="EMBL" id="GGC41661.1"/>
    </source>
</evidence>
<dbReference type="PROSITE" id="PS51257">
    <property type="entry name" value="PROKAR_LIPOPROTEIN"/>
    <property type="match status" value="1"/>
</dbReference>
<organism evidence="2 3">
    <name type="scientific">Parapedobacter defluvii</name>
    <dbReference type="NCBI Taxonomy" id="2045106"/>
    <lineage>
        <taxon>Bacteria</taxon>
        <taxon>Pseudomonadati</taxon>
        <taxon>Bacteroidota</taxon>
        <taxon>Sphingobacteriia</taxon>
        <taxon>Sphingobacteriales</taxon>
        <taxon>Sphingobacteriaceae</taxon>
        <taxon>Parapedobacter</taxon>
    </lineage>
</organism>
<proteinExistence type="predicted"/>
<comment type="caution">
    <text evidence="2">The sequence shown here is derived from an EMBL/GenBank/DDBJ whole genome shotgun (WGS) entry which is preliminary data.</text>
</comment>